<sequence>MIDATQQEDATVDGALIEQWKAGDQRAATALVERHAEALARFAGRLGVSDDVDELVQDTFIRAFSAMDTFRADSSLRTWLFTIERRLVIDRRRAQARRGHDVEIDDTHAASGFDALDALMADEAAQRVAGAMAQLTRMQRDVFTLRVQEGRSYKDIAEILGSTEGAARVHYHNAMRAVKEFLHD</sequence>
<dbReference type="InterPro" id="IPR013324">
    <property type="entry name" value="RNA_pol_sigma_r3/r4-like"/>
</dbReference>
<keyword evidence="4 6" id="KW-0238">DNA-binding</keyword>
<evidence type="ECO:0000313" key="9">
    <source>
        <dbReference type="EMBL" id="AMW04955.1"/>
    </source>
</evidence>
<reference evidence="9 10" key="1">
    <citation type="journal article" date="2014" name="Proc. Natl. Acad. Sci. U.S.A.">
        <title>Functional type 2 photosynthetic reaction centers found in the rare bacterial phylum Gemmatimonadetes.</title>
        <authorList>
            <person name="Zeng Y."/>
            <person name="Feng F."/>
            <person name="Medova H."/>
            <person name="Dean J."/>
            <person name="Koblizek M."/>
        </authorList>
    </citation>
    <scope>NUCLEOTIDE SEQUENCE [LARGE SCALE GENOMIC DNA]</scope>
    <source>
        <strain evidence="9 10">AP64</strain>
    </source>
</reference>
<evidence type="ECO:0000256" key="6">
    <source>
        <dbReference type="RuleBase" id="RU000716"/>
    </source>
</evidence>
<evidence type="ECO:0000256" key="5">
    <source>
        <dbReference type="ARBA" id="ARBA00023163"/>
    </source>
</evidence>
<dbReference type="Gene3D" id="1.10.1740.10">
    <property type="match status" value="1"/>
</dbReference>
<dbReference type="Pfam" id="PF08281">
    <property type="entry name" value="Sigma70_r4_2"/>
    <property type="match status" value="1"/>
</dbReference>
<protein>
    <recommendedName>
        <fullName evidence="6">RNA polymerase sigma factor</fullName>
    </recommendedName>
</protein>
<dbReference type="GO" id="GO:0003677">
    <property type="term" value="F:DNA binding"/>
    <property type="evidence" value="ECO:0007669"/>
    <property type="project" value="UniProtKB-KW"/>
</dbReference>
<dbReference type="GO" id="GO:0016987">
    <property type="term" value="F:sigma factor activity"/>
    <property type="evidence" value="ECO:0007669"/>
    <property type="project" value="UniProtKB-KW"/>
</dbReference>
<dbReference type="InterPro" id="IPR000838">
    <property type="entry name" value="RNA_pol_sigma70_ECF_CS"/>
</dbReference>
<dbReference type="Gene3D" id="1.10.10.10">
    <property type="entry name" value="Winged helix-like DNA-binding domain superfamily/Winged helix DNA-binding domain"/>
    <property type="match status" value="1"/>
</dbReference>
<reference evidence="9 10" key="2">
    <citation type="journal article" date="2016" name="Environ. Microbiol. Rep.">
        <title>Metagenomic evidence for the presence of phototrophic Gemmatimonadetes bacteria in diverse environments.</title>
        <authorList>
            <person name="Zeng Y."/>
            <person name="Baumbach J."/>
            <person name="Barbosa E.G."/>
            <person name="Azevedo V."/>
            <person name="Zhang C."/>
            <person name="Koblizek M."/>
        </authorList>
    </citation>
    <scope>NUCLEOTIDE SEQUENCE [LARGE SCALE GENOMIC DNA]</scope>
    <source>
        <strain evidence="9 10">AP64</strain>
    </source>
</reference>
<dbReference type="PANTHER" id="PTHR43133">
    <property type="entry name" value="RNA POLYMERASE ECF-TYPE SIGMA FACTO"/>
    <property type="match status" value="1"/>
</dbReference>
<dbReference type="InterPro" id="IPR039425">
    <property type="entry name" value="RNA_pol_sigma-70-like"/>
</dbReference>
<keyword evidence="3 6" id="KW-0731">Sigma factor</keyword>
<dbReference type="PANTHER" id="PTHR43133:SF8">
    <property type="entry name" value="RNA POLYMERASE SIGMA FACTOR HI_1459-RELATED"/>
    <property type="match status" value="1"/>
</dbReference>
<evidence type="ECO:0000313" key="10">
    <source>
        <dbReference type="Proteomes" id="UP000076404"/>
    </source>
</evidence>
<evidence type="ECO:0000256" key="2">
    <source>
        <dbReference type="ARBA" id="ARBA00023015"/>
    </source>
</evidence>
<evidence type="ECO:0000256" key="1">
    <source>
        <dbReference type="ARBA" id="ARBA00010641"/>
    </source>
</evidence>
<evidence type="ECO:0000259" key="8">
    <source>
        <dbReference type="Pfam" id="PF08281"/>
    </source>
</evidence>
<dbReference type="PROSITE" id="PS01063">
    <property type="entry name" value="SIGMA70_ECF"/>
    <property type="match status" value="1"/>
</dbReference>
<dbReference type="GO" id="GO:0006352">
    <property type="term" value="P:DNA-templated transcription initiation"/>
    <property type="evidence" value="ECO:0007669"/>
    <property type="project" value="InterPro"/>
</dbReference>
<comment type="similarity">
    <text evidence="1 6">Belongs to the sigma-70 factor family. ECF subfamily.</text>
</comment>
<name>A0A143BK42_9BACT</name>
<evidence type="ECO:0000256" key="3">
    <source>
        <dbReference type="ARBA" id="ARBA00023082"/>
    </source>
</evidence>
<evidence type="ECO:0000256" key="4">
    <source>
        <dbReference type="ARBA" id="ARBA00023125"/>
    </source>
</evidence>
<feature type="domain" description="RNA polymerase sigma factor 70 region 4 type 2" evidence="8">
    <location>
        <begin position="127"/>
        <end position="177"/>
    </location>
</feature>
<dbReference type="Pfam" id="PF04542">
    <property type="entry name" value="Sigma70_r2"/>
    <property type="match status" value="1"/>
</dbReference>
<dbReference type="InterPro" id="IPR014284">
    <property type="entry name" value="RNA_pol_sigma-70_dom"/>
</dbReference>
<dbReference type="STRING" id="1379270.GEMMAAP_09180"/>
<dbReference type="NCBIfam" id="TIGR02937">
    <property type="entry name" value="sigma70-ECF"/>
    <property type="match status" value="1"/>
</dbReference>
<dbReference type="InterPro" id="IPR013325">
    <property type="entry name" value="RNA_pol_sigma_r2"/>
</dbReference>
<dbReference type="SUPFAM" id="SSF88946">
    <property type="entry name" value="Sigma2 domain of RNA polymerase sigma factors"/>
    <property type="match status" value="1"/>
</dbReference>
<dbReference type="EMBL" id="CP011454">
    <property type="protein sequence ID" value="AMW04955.1"/>
    <property type="molecule type" value="Genomic_DNA"/>
</dbReference>
<dbReference type="RefSeq" id="WP_026850779.1">
    <property type="nucleotide sequence ID" value="NZ_CP011454.1"/>
</dbReference>
<keyword evidence="5 6" id="KW-0804">Transcription</keyword>
<organism evidence="9 10">
    <name type="scientific">Gemmatimonas phototrophica</name>
    <dbReference type="NCBI Taxonomy" id="1379270"/>
    <lineage>
        <taxon>Bacteria</taxon>
        <taxon>Pseudomonadati</taxon>
        <taxon>Gemmatimonadota</taxon>
        <taxon>Gemmatimonadia</taxon>
        <taxon>Gemmatimonadales</taxon>
        <taxon>Gemmatimonadaceae</taxon>
        <taxon>Gemmatimonas</taxon>
    </lineage>
</organism>
<feature type="domain" description="RNA polymerase sigma-70 region 2" evidence="7">
    <location>
        <begin position="31"/>
        <end position="98"/>
    </location>
</feature>
<gene>
    <name evidence="9" type="ORF">GEMMAAP_09180</name>
</gene>
<dbReference type="InterPro" id="IPR013249">
    <property type="entry name" value="RNA_pol_sigma70_r4_t2"/>
</dbReference>
<dbReference type="AlphaFoldDB" id="A0A143BK42"/>
<proteinExistence type="inferred from homology"/>
<keyword evidence="2 6" id="KW-0805">Transcription regulation</keyword>
<dbReference type="OrthoDB" id="9795666at2"/>
<dbReference type="eggNOG" id="COG1595">
    <property type="taxonomic scope" value="Bacteria"/>
</dbReference>
<dbReference type="InterPro" id="IPR036388">
    <property type="entry name" value="WH-like_DNA-bd_sf"/>
</dbReference>
<keyword evidence="10" id="KW-1185">Reference proteome</keyword>
<dbReference type="KEGG" id="gph:GEMMAAP_09180"/>
<dbReference type="CDD" id="cd06171">
    <property type="entry name" value="Sigma70_r4"/>
    <property type="match status" value="1"/>
</dbReference>
<dbReference type="SUPFAM" id="SSF88659">
    <property type="entry name" value="Sigma3 and sigma4 domains of RNA polymerase sigma factors"/>
    <property type="match status" value="1"/>
</dbReference>
<accession>A0A143BK42</accession>
<evidence type="ECO:0000259" key="7">
    <source>
        <dbReference type="Pfam" id="PF04542"/>
    </source>
</evidence>
<dbReference type="InterPro" id="IPR007627">
    <property type="entry name" value="RNA_pol_sigma70_r2"/>
</dbReference>
<dbReference type="Proteomes" id="UP000076404">
    <property type="component" value="Chromosome"/>
</dbReference>